<dbReference type="SUPFAM" id="SSF82199">
    <property type="entry name" value="SET domain"/>
    <property type="match status" value="1"/>
</dbReference>
<comment type="caution">
    <text evidence="4">The sequence shown here is derived from an EMBL/GenBank/DDBJ whole genome shotgun (WGS) entry which is preliminary data.</text>
</comment>
<keyword evidence="5" id="KW-1185">Reference proteome</keyword>
<evidence type="ECO:0000256" key="2">
    <source>
        <dbReference type="ARBA" id="ARBA00022679"/>
    </source>
</evidence>
<dbReference type="Proteomes" id="UP000807306">
    <property type="component" value="Unassembled WGS sequence"/>
</dbReference>
<dbReference type="InterPro" id="IPR050600">
    <property type="entry name" value="SETD3_SETD6_MTase"/>
</dbReference>
<evidence type="ECO:0000256" key="3">
    <source>
        <dbReference type="ARBA" id="ARBA00022691"/>
    </source>
</evidence>
<evidence type="ECO:0008006" key="6">
    <source>
        <dbReference type="Google" id="ProtNLM"/>
    </source>
</evidence>
<proteinExistence type="predicted"/>
<dbReference type="GO" id="GO:0032259">
    <property type="term" value="P:methylation"/>
    <property type="evidence" value="ECO:0007669"/>
    <property type="project" value="UniProtKB-KW"/>
</dbReference>
<dbReference type="OrthoDB" id="341421at2759"/>
<keyword evidence="1" id="KW-0489">Methyltransferase</keyword>
<evidence type="ECO:0000313" key="4">
    <source>
        <dbReference type="EMBL" id="KAF9532962.1"/>
    </source>
</evidence>
<dbReference type="InterPro" id="IPR046341">
    <property type="entry name" value="SET_dom_sf"/>
</dbReference>
<evidence type="ECO:0000256" key="1">
    <source>
        <dbReference type="ARBA" id="ARBA00022603"/>
    </source>
</evidence>
<keyword evidence="3" id="KW-0949">S-adenosyl-L-methionine</keyword>
<protein>
    <recommendedName>
        <fullName evidence="6">SET domain-containing protein</fullName>
    </recommendedName>
</protein>
<dbReference type="EMBL" id="MU157830">
    <property type="protein sequence ID" value="KAF9532962.1"/>
    <property type="molecule type" value="Genomic_DNA"/>
</dbReference>
<dbReference type="AlphaFoldDB" id="A0A9P6EQC5"/>
<gene>
    <name evidence="4" type="ORF">CPB83DRAFT_846676</name>
</gene>
<sequence>MNSLTLAPYYPATKPTLSCTQIVSLHLLLHRPPEGRSTCDDPIFGPFISVLPAEFDWHPLTWLWRESKASGEPIIESRLLDSLPPSILSELNRMFGLFQADWSRIFSYLQEHPSVLKALSPYDDREVDFLWGWLNVNTRCIYHRLAKTRSHPDNMTLCPILDFANHTPKEPYTYPRASQAELWNTGPSRKFGENFILQSPASCIVPPGTELFLRYGMHANSTLFTEYGFVNMVKWSDPAQDISAETESQVDSSVEKLFEERGPIGSWMKNVLLDEGYWGDWTMHTIPAPAHPSYRLITALRLYHILPTNTEALPSQHRADQLLNGWRNTTLGNQDVISTLNENLWRDTLLRLCEGNIRNAEGRSCLKAVFEETDEGNFGWHSAAVKTIQLLWQEELHVAKAVMKSLQENVAF</sequence>
<accession>A0A9P6EQC5</accession>
<dbReference type="Gene3D" id="3.90.1410.10">
    <property type="entry name" value="set domain protein methyltransferase, domain 1"/>
    <property type="match status" value="1"/>
</dbReference>
<evidence type="ECO:0000313" key="5">
    <source>
        <dbReference type="Proteomes" id="UP000807306"/>
    </source>
</evidence>
<dbReference type="PANTHER" id="PTHR13271:SF47">
    <property type="entry name" value="ACTIN-HISTIDINE N-METHYLTRANSFERASE"/>
    <property type="match status" value="1"/>
</dbReference>
<reference evidence="4" key="1">
    <citation type="submission" date="2020-11" db="EMBL/GenBank/DDBJ databases">
        <authorList>
            <consortium name="DOE Joint Genome Institute"/>
            <person name="Ahrendt S."/>
            <person name="Riley R."/>
            <person name="Andreopoulos W."/>
            <person name="Labutti K."/>
            <person name="Pangilinan J."/>
            <person name="Ruiz-Duenas F.J."/>
            <person name="Barrasa J.M."/>
            <person name="Sanchez-Garcia M."/>
            <person name="Camarero S."/>
            <person name="Miyauchi S."/>
            <person name="Serrano A."/>
            <person name="Linde D."/>
            <person name="Babiker R."/>
            <person name="Drula E."/>
            <person name="Ayuso-Fernandez I."/>
            <person name="Pacheco R."/>
            <person name="Padilla G."/>
            <person name="Ferreira P."/>
            <person name="Barriuso J."/>
            <person name="Kellner H."/>
            <person name="Castanera R."/>
            <person name="Alfaro M."/>
            <person name="Ramirez L."/>
            <person name="Pisabarro A.G."/>
            <person name="Kuo A."/>
            <person name="Tritt A."/>
            <person name="Lipzen A."/>
            <person name="He G."/>
            <person name="Yan M."/>
            <person name="Ng V."/>
            <person name="Cullen D."/>
            <person name="Martin F."/>
            <person name="Rosso M.-N."/>
            <person name="Henrissat B."/>
            <person name="Hibbett D."/>
            <person name="Martinez A.T."/>
            <person name="Grigoriev I.V."/>
        </authorList>
    </citation>
    <scope>NUCLEOTIDE SEQUENCE</scope>
    <source>
        <strain evidence="4">CBS 506.95</strain>
    </source>
</reference>
<keyword evidence="2" id="KW-0808">Transferase</keyword>
<organism evidence="4 5">
    <name type="scientific">Crepidotus variabilis</name>
    <dbReference type="NCBI Taxonomy" id="179855"/>
    <lineage>
        <taxon>Eukaryota</taxon>
        <taxon>Fungi</taxon>
        <taxon>Dikarya</taxon>
        <taxon>Basidiomycota</taxon>
        <taxon>Agaricomycotina</taxon>
        <taxon>Agaricomycetes</taxon>
        <taxon>Agaricomycetidae</taxon>
        <taxon>Agaricales</taxon>
        <taxon>Agaricineae</taxon>
        <taxon>Crepidotaceae</taxon>
        <taxon>Crepidotus</taxon>
    </lineage>
</organism>
<dbReference type="PANTHER" id="PTHR13271">
    <property type="entry name" value="UNCHARACTERIZED PUTATIVE METHYLTRANSFERASE"/>
    <property type="match status" value="1"/>
</dbReference>
<dbReference type="GO" id="GO:0016279">
    <property type="term" value="F:protein-lysine N-methyltransferase activity"/>
    <property type="evidence" value="ECO:0007669"/>
    <property type="project" value="UniProtKB-ARBA"/>
</dbReference>
<name>A0A9P6EQC5_9AGAR</name>